<evidence type="ECO:0000313" key="1">
    <source>
        <dbReference type="EMBL" id="PON87553.1"/>
    </source>
</evidence>
<keyword evidence="2" id="KW-1185">Reference proteome</keyword>
<organism evidence="1 2">
    <name type="scientific">Trema orientale</name>
    <name type="common">Charcoal tree</name>
    <name type="synonym">Celtis orientalis</name>
    <dbReference type="NCBI Taxonomy" id="63057"/>
    <lineage>
        <taxon>Eukaryota</taxon>
        <taxon>Viridiplantae</taxon>
        <taxon>Streptophyta</taxon>
        <taxon>Embryophyta</taxon>
        <taxon>Tracheophyta</taxon>
        <taxon>Spermatophyta</taxon>
        <taxon>Magnoliopsida</taxon>
        <taxon>eudicotyledons</taxon>
        <taxon>Gunneridae</taxon>
        <taxon>Pentapetalae</taxon>
        <taxon>rosids</taxon>
        <taxon>fabids</taxon>
        <taxon>Rosales</taxon>
        <taxon>Cannabaceae</taxon>
        <taxon>Trema</taxon>
    </lineage>
</organism>
<dbReference type="AlphaFoldDB" id="A0A2P5EPS6"/>
<name>A0A2P5EPS6_TREOI</name>
<evidence type="ECO:0000313" key="2">
    <source>
        <dbReference type="Proteomes" id="UP000237000"/>
    </source>
</evidence>
<dbReference type="InParanoid" id="A0A2P5EPS6"/>
<dbReference type="EMBL" id="JXTC01000116">
    <property type="protein sequence ID" value="PON87553.1"/>
    <property type="molecule type" value="Genomic_DNA"/>
</dbReference>
<comment type="caution">
    <text evidence="1">The sequence shown here is derived from an EMBL/GenBank/DDBJ whole genome shotgun (WGS) entry which is preliminary data.</text>
</comment>
<proteinExistence type="predicted"/>
<reference evidence="2" key="1">
    <citation type="submission" date="2016-06" db="EMBL/GenBank/DDBJ databases">
        <title>Parallel loss of symbiosis genes in relatives of nitrogen-fixing non-legume Parasponia.</title>
        <authorList>
            <person name="Van Velzen R."/>
            <person name="Holmer R."/>
            <person name="Bu F."/>
            <person name="Rutten L."/>
            <person name="Van Zeijl A."/>
            <person name="Liu W."/>
            <person name="Santuari L."/>
            <person name="Cao Q."/>
            <person name="Sharma T."/>
            <person name="Shen D."/>
            <person name="Roswanjaya Y."/>
            <person name="Wardhani T."/>
            <person name="Kalhor M.S."/>
            <person name="Jansen J."/>
            <person name="Van den Hoogen J."/>
            <person name="Gungor B."/>
            <person name="Hartog M."/>
            <person name="Hontelez J."/>
            <person name="Verver J."/>
            <person name="Yang W.-C."/>
            <person name="Schijlen E."/>
            <person name="Repin R."/>
            <person name="Schilthuizen M."/>
            <person name="Schranz E."/>
            <person name="Heidstra R."/>
            <person name="Miyata K."/>
            <person name="Fedorova E."/>
            <person name="Kohlen W."/>
            <person name="Bisseling T."/>
            <person name="Smit S."/>
            <person name="Geurts R."/>
        </authorList>
    </citation>
    <scope>NUCLEOTIDE SEQUENCE [LARGE SCALE GENOMIC DNA]</scope>
    <source>
        <strain evidence="2">cv. RG33-2</strain>
    </source>
</reference>
<dbReference type="Proteomes" id="UP000237000">
    <property type="component" value="Unassembled WGS sequence"/>
</dbReference>
<protein>
    <submittedName>
        <fullName evidence="1">Uncharacterized protein</fullName>
    </submittedName>
</protein>
<sequence>MYRRVQPFLWRTSGRNTAFLLQIHLRARRGIG</sequence>
<accession>A0A2P5EPS6</accession>
<gene>
    <name evidence="1" type="ORF">TorRG33x02_167310</name>
</gene>